<evidence type="ECO:0000313" key="10">
    <source>
        <dbReference type="Proteomes" id="UP000439022"/>
    </source>
</evidence>
<evidence type="ECO:0000256" key="7">
    <source>
        <dbReference type="ARBA" id="ARBA00072811"/>
    </source>
</evidence>
<dbReference type="GO" id="GO:0006865">
    <property type="term" value="P:amino acid transport"/>
    <property type="evidence" value="ECO:0007669"/>
    <property type="project" value="UniProtKB-KW"/>
</dbReference>
<sequence>MTLFETRGLRKAFGGLVALDEPDITIESGELVGIIGPNGAGKTTFFNCITGVLEPDSGTVSFAGEDVTGEPIHAIAQRGLVRTYQHTRELTTMSVKENLKLAAPDHPGERLGQAIRRPDSVADHEAAVERRADDLLEQFDLTHVADHYAGELSGGQRKLLEIARALMLDPEMLLLDEPLAGVNPTLGQEIVEYIDALNDEGTTFLVIEHEIQTLAELVDRLIVLNEGSVLADGDPETVLDDDEVIAAYLGGTGDDGVTTPLGGES</sequence>
<keyword evidence="2" id="KW-0813">Transport</keyword>
<evidence type="ECO:0000256" key="3">
    <source>
        <dbReference type="ARBA" id="ARBA00022741"/>
    </source>
</evidence>
<proteinExistence type="inferred from homology"/>
<dbReference type="InterPro" id="IPR027417">
    <property type="entry name" value="P-loop_NTPase"/>
</dbReference>
<keyword evidence="4 9" id="KW-0067">ATP-binding</keyword>
<name>A0A6A8GNQ1_9EURY</name>
<evidence type="ECO:0000313" key="9">
    <source>
        <dbReference type="EMBL" id="MRX23550.1"/>
    </source>
</evidence>
<dbReference type="EMBL" id="WKJO01000002">
    <property type="protein sequence ID" value="MRX23550.1"/>
    <property type="molecule type" value="Genomic_DNA"/>
</dbReference>
<feature type="domain" description="ABC transporter" evidence="8">
    <location>
        <begin position="4"/>
        <end position="251"/>
    </location>
</feature>
<dbReference type="RefSeq" id="WP_151164549.1">
    <property type="nucleotide sequence ID" value="NZ_WKJO01000002.1"/>
</dbReference>
<evidence type="ECO:0000256" key="5">
    <source>
        <dbReference type="ARBA" id="ARBA00022970"/>
    </source>
</evidence>
<evidence type="ECO:0000256" key="4">
    <source>
        <dbReference type="ARBA" id="ARBA00022840"/>
    </source>
</evidence>
<gene>
    <name evidence="9" type="ORF">GJR96_16510</name>
</gene>
<evidence type="ECO:0000256" key="1">
    <source>
        <dbReference type="ARBA" id="ARBA00005417"/>
    </source>
</evidence>
<reference evidence="9 10" key="1">
    <citation type="submission" date="2019-11" db="EMBL/GenBank/DDBJ databases">
        <title>Whole genome sequence of Haloferax sp. MBLA0076.</title>
        <authorList>
            <person name="Seo M.-J."/>
            <person name="Cho E.-S."/>
        </authorList>
    </citation>
    <scope>NUCLEOTIDE SEQUENCE [LARGE SCALE GENOMIC DNA]</scope>
    <source>
        <strain evidence="9 10">MBLA0076</strain>
    </source>
</reference>
<dbReference type="Pfam" id="PF12399">
    <property type="entry name" value="BCA_ABC_TP_C"/>
    <property type="match status" value="1"/>
</dbReference>
<comment type="similarity">
    <text evidence="1">Belongs to the ABC transporter superfamily.</text>
</comment>
<dbReference type="Proteomes" id="UP000439022">
    <property type="component" value="Unassembled WGS sequence"/>
</dbReference>
<dbReference type="AlphaFoldDB" id="A0A6A8GNQ1"/>
<dbReference type="PANTHER" id="PTHR45772:SF9">
    <property type="entry name" value="CONSERVED COMPONENT OF ABC TRANSPORTER FOR NATURAL AMINO ACIDS"/>
    <property type="match status" value="1"/>
</dbReference>
<dbReference type="PANTHER" id="PTHR45772">
    <property type="entry name" value="CONSERVED COMPONENT OF ABC TRANSPORTER FOR NATURAL AMINO ACIDS-RELATED"/>
    <property type="match status" value="1"/>
</dbReference>
<dbReference type="InterPro" id="IPR017871">
    <property type="entry name" value="ABC_transporter-like_CS"/>
</dbReference>
<dbReference type="InterPro" id="IPR003439">
    <property type="entry name" value="ABC_transporter-like_ATP-bd"/>
</dbReference>
<organism evidence="9 10">
    <name type="scientific">Haloferax litoreum</name>
    <dbReference type="NCBI Taxonomy" id="2666140"/>
    <lineage>
        <taxon>Archaea</taxon>
        <taxon>Methanobacteriati</taxon>
        <taxon>Methanobacteriota</taxon>
        <taxon>Stenosarchaea group</taxon>
        <taxon>Halobacteria</taxon>
        <taxon>Halobacteriales</taxon>
        <taxon>Haloferacaceae</taxon>
        <taxon>Haloferax</taxon>
    </lineage>
</organism>
<protein>
    <recommendedName>
        <fullName evidence="7">Probable branched-chain amino acid transport ATP-binding protein LivG</fullName>
    </recommendedName>
</protein>
<dbReference type="GO" id="GO:0005886">
    <property type="term" value="C:plasma membrane"/>
    <property type="evidence" value="ECO:0007669"/>
    <property type="project" value="TreeGrafter"/>
</dbReference>
<evidence type="ECO:0000259" key="8">
    <source>
        <dbReference type="PROSITE" id="PS50893"/>
    </source>
</evidence>
<keyword evidence="3" id="KW-0547">Nucleotide-binding</keyword>
<dbReference type="InterPro" id="IPR032823">
    <property type="entry name" value="BCA_ABC_TP_C"/>
</dbReference>
<keyword evidence="10" id="KW-1185">Reference proteome</keyword>
<dbReference type="SUPFAM" id="SSF52540">
    <property type="entry name" value="P-loop containing nucleoside triphosphate hydrolases"/>
    <property type="match status" value="1"/>
</dbReference>
<evidence type="ECO:0000256" key="6">
    <source>
        <dbReference type="ARBA" id="ARBA00056071"/>
    </source>
</evidence>
<dbReference type="PROSITE" id="PS50893">
    <property type="entry name" value="ABC_TRANSPORTER_2"/>
    <property type="match status" value="1"/>
</dbReference>
<dbReference type="Pfam" id="PF00005">
    <property type="entry name" value="ABC_tran"/>
    <property type="match status" value="1"/>
</dbReference>
<dbReference type="PROSITE" id="PS00211">
    <property type="entry name" value="ABC_TRANSPORTER_1"/>
    <property type="match status" value="1"/>
</dbReference>
<dbReference type="Gene3D" id="3.40.50.300">
    <property type="entry name" value="P-loop containing nucleotide triphosphate hydrolases"/>
    <property type="match status" value="1"/>
</dbReference>
<dbReference type="InterPro" id="IPR003593">
    <property type="entry name" value="AAA+_ATPase"/>
</dbReference>
<dbReference type="GO" id="GO:0016887">
    <property type="term" value="F:ATP hydrolysis activity"/>
    <property type="evidence" value="ECO:0007669"/>
    <property type="project" value="InterPro"/>
</dbReference>
<comment type="caution">
    <text evidence="9">The sequence shown here is derived from an EMBL/GenBank/DDBJ whole genome shotgun (WGS) entry which is preliminary data.</text>
</comment>
<accession>A0A6A8GNQ1</accession>
<evidence type="ECO:0000256" key="2">
    <source>
        <dbReference type="ARBA" id="ARBA00022448"/>
    </source>
</evidence>
<dbReference type="FunFam" id="3.40.50.300:FF:000421">
    <property type="entry name" value="Branched-chain amino acid ABC transporter ATP-binding protein"/>
    <property type="match status" value="1"/>
</dbReference>
<keyword evidence="5" id="KW-0029">Amino-acid transport</keyword>
<comment type="function">
    <text evidence="6">Probable component of a branched-chain amino-acid transport system.</text>
</comment>
<dbReference type="SMART" id="SM00382">
    <property type="entry name" value="AAA"/>
    <property type="match status" value="1"/>
</dbReference>
<dbReference type="InterPro" id="IPR051120">
    <property type="entry name" value="ABC_AA/LPS_Transport"/>
</dbReference>
<dbReference type="CDD" id="cd03219">
    <property type="entry name" value="ABC_Mj1267_LivG_branched"/>
    <property type="match status" value="1"/>
</dbReference>
<dbReference type="GO" id="GO:0005524">
    <property type="term" value="F:ATP binding"/>
    <property type="evidence" value="ECO:0007669"/>
    <property type="project" value="UniProtKB-KW"/>
</dbReference>